<comment type="subunit">
    <text evidence="2 10">Homodimer.</text>
</comment>
<protein>
    <recommendedName>
        <fullName evidence="10">Histidine--tRNA ligase</fullName>
        <ecNumber evidence="10">6.1.1.21</ecNumber>
    </recommendedName>
    <alternativeName>
        <fullName evidence="10">Histidyl-tRNA synthetase</fullName>
        <shortName evidence="10">HisRS</shortName>
    </alternativeName>
</protein>
<dbReference type="GO" id="GO:0004821">
    <property type="term" value="F:histidine-tRNA ligase activity"/>
    <property type="evidence" value="ECO:0007669"/>
    <property type="project" value="UniProtKB-UniRule"/>
</dbReference>
<dbReference type="Gene3D" id="3.40.50.800">
    <property type="entry name" value="Anticodon-binding domain"/>
    <property type="match status" value="1"/>
</dbReference>
<feature type="binding site" evidence="11">
    <location>
        <position position="277"/>
    </location>
    <ligand>
        <name>L-histidine</name>
        <dbReference type="ChEBI" id="CHEBI:57595"/>
    </ligand>
</feature>
<proteinExistence type="inferred from homology"/>
<dbReference type="InterPro" id="IPR033656">
    <property type="entry name" value="HisRS_anticodon"/>
</dbReference>
<evidence type="ECO:0000256" key="10">
    <source>
        <dbReference type="HAMAP-Rule" id="MF_00127"/>
    </source>
</evidence>
<dbReference type="Gene3D" id="3.30.930.10">
    <property type="entry name" value="Bira Bifunctional Protein, Domain 2"/>
    <property type="match status" value="1"/>
</dbReference>
<dbReference type="CDD" id="cd00773">
    <property type="entry name" value="HisRS-like_core"/>
    <property type="match status" value="1"/>
</dbReference>
<dbReference type="InterPro" id="IPR004516">
    <property type="entry name" value="HisRS/HisZ"/>
</dbReference>
<sequence length="433" mass="47144">MGRAGPRCLSPVPWHPKDPMAALQPVRGTHDLLPDAARAHRAVEQRAFDVARRFGFGEIVTPIFEFTEVFKRTLGDTSDIVTKEMYTFEDRGGESLTLRPEGTAAIVRAFISGGLAQQVPVKAFYRGPMFRYERPQKGRQRQFHQVGIEILGVEGPAADVEVITCGYHILEALGLGGTVTVEVNTLGDLESRAVYREALVAYLKGRQGELSEDSLARLERNPMRILDSKDEGDRAVVADAPILADHLNDTSRDFFARVRDGLSALNIPVEISPRLVRGLDYYTHTAFEFTTTALGAQGTVLAGGRYDGLVKQMGGPPTPGVGWAAGVERLSMLMTDPPPAPRPIAMVPAGAEADALALPLTDRLRRAGFAVDLGYSGNMGKRMKRANKVNARAAVILGDEELAAGEATVRDLDSGEQTRVRLNAVERALDRFR</sequence>
<dbReference type="GO" id="GO:0006427">
    <property type="term" value="P:histidyl-tRNA aminoacylation"/>
    <property type="evidence" value="ECO:0007669"/>
    <property type="project" value="UniProtKB-UniRule"/>
</dbReference>
<evidence type="ECO:0000256" key="6">
    <source>
        <dbReference type="ARBA" id="ARBA00022840"/>
    </source>
</evidence>
<evidence type="ECO:0000256" key="4">
    <source>
        <dbReference type="ARBA" id="ARBA00022598"/>
    </source>
</evidence>
<evidence type="ECO:0000256" key="1">
    <source>
        <dbReference type="ARBA" id="ARBA00008226"/>
    </source>
</evidence>
<evidence type="ECO:0000313" key="14">
    <source>
        <dbReference type="Proteomes" id="UP000199412"/>
    </source>
</evidence>
<dbReference type="Pfam" id="PF03129">
    <property type="entry name" value="HGTP_anticodon"/>
    <property type="match status" value="1"/>
</dbReference>
<dbReference type="PROSITE" id="PS50862">
    <property type="entry name" value="AA_TRNA_LIGASE_II"/>
    <property type="match status" value="1"/>
</dbReference>
<keyword evidence="7 10" id="KW-0648">Protein biosynthesis</keyword>
<dbReference type="SUPFAM" id="SSF55681">
    <property type="entry name" value="Class II aaRS and biotin synthetases"/>
    <property type="match status" value="1"/>
</dbReference>
<dbReference type="InterPro" id="IPR004154">
    <property type="entry name" value="Anticodon-bd"/>
</dbReference>
<reference evidence="13 14" key="1">
    <citation type="submission" date="2016-10" db="EMBL/GenBank/DDBJ databases">
        <authorList>
            <person name="de Groot N.N."/>
        </authorList>
    </citation>
    <scope>NUCLEOTIDE SEQUENCE [LARGE SCALE GENOMIC DNA]</scope>
    <source>
        <strain evidence="13 14">ATCC 700224</strain>
    </source>
</reference>
<evidence type="ECO:0000256" key="8">
    <source>
        <dbReference type="ARBA" id="ARBA00023146"/>
    </source>
</evidence>
<evidence type="ECO:0000256" key="9">
    <source>
        <dbReference type="ARBA" id="ARBA00047639"/>
    </source>
</evidence>
<dbReference type="EMBL" id="FNAP01000002">
    <property type="protein sequence ID" value="SDD94619.1"/>
    <property type="molecule type" value="Genomic_DNA"/>
</dbReference>
<comment type="similarity">
    <text evidence="1 10">Belongs to the class-II aminoacyl-tRNA synthetase family.</text>
</comment>
<dbReference type="InterPro" id="IPR045864">
    <property type="entry name" value="aa-tRNA-synth_II/BPL/LPL"/>
</dbReference>
<keyword evidence="6 10" id="KW-0067">ATP-binding</keyword>
<evidence type="ECO:0000256" key="2">
    <source>
        <dbReference type="ARBA" id="ARBA00011738"/>
    </source>
</evidence>
<dbReference type="InterPro" id="IPR036621">
    <property type="entry name" value="Anticodon-bd_dom_sf"/>
</dbReference>
<feature type="binding site" evidence="11">
    <location>
        <position position="131"/>
    </location>
    <ligand>
        <name>L-histidine</name>
        <dbReference type="ChEBI" id="CHEBI:57595"/>
    </ligand>
</feature>
<dbReference type="SUPFAM" id="SSF52954">
    <property type="entry name" value="Class II aaRS ABD-related"/>
    <property type="match status" value="1"/>
</dbReference>
<accession>A0A1G6YW49</accession>
<keyword evidence="14" id="KW-1185">Reference proteome</keyword>
<comment type="subcellular location">
    <subcellularLocation>
        <location evidence="10">Cytoplasm</location>
    </subcellularLocation>
</comment>
<evidence type="ECO:0000259" key="12">
    <source>
        <dbReference type="PROSITE" id="PS50862"/>
    </source>
</evidence>
<feature type="binding site" evidence="11">
    <location>
        <begin position="281"/>
        <end position="282"/>
    </location>
    <ligand>
        <name>L-histidine</name>
        <dbReference type="ChEBI" id="CHEBI:57595"/>
    </ligand>
</feature>
<feature type="binding site" evidence="11">
    <location>
        <position position="145"/>
    </location>
    <ligand>
        <name>L-histidine</name>
        <dbReference type="ChEBI" id="CHEBI:57595"/>
    </ligand>
</feature>
<name>A0A1G6YW49_9PROT</name>
<feature type="binding site" evidence="11">
    <location>
        <begin position="101"/>
        <end position="103"/>
    </location>
    <ligand>
        <name>L-histidine</name>
        <dbReference type="ChEBI" id="CHEBI:57595"/>
    </ligand>
</feature>
<keyword evidence="5 10" id="KW-0547">Nucleotide-binding</keyword>
<dbReference type="AlphaFoldDB" id="A0A1G6YW49"/>
<dbReference type="InterPro" id="IPR015807">
    <property type="entry name" value="His-tRNA-ligase"/>
</dbReference>
<dbReference type="InterPro" id="IPR006195">
    <property type="entry name" value="aa-tRNA-synth_II"/>
</dbReference>
<dbReference type="PANTHER" id="PTHR43707:SF1">
    <property type="entry name" value="HISTIDINE--TRNA LIGASE, MITOCHONDRIAL-RELATED"/>
    <property type="match status" value="1"/>
</dbReference>
<evidence type="ECO:0000256" key="5">
    <source>
        <dbReference type="ARBA" id="ARBA00022741"/>
    </source>
</evidence>
<evidence type="ECO:0000256" key="3">
    <source>
        <dbReference type="ARBA" id="ARBA00022490"/>
    </source>
</evidence>
<keyword evidence="3 10" id="KW-0963">Cytoplasm</keyword>
<dbReference type="PIRSF" id="PIRSF001549">
    <property type="entry name" value="His-tRNA_synth"/>
    <property type="match status" value="1"/>
</dbReference>
<gene>
    <name evidence="10" type="primary">hisS</name>
    <name evidence="13" type="ORF">SAMN05421720_102153</name>
</gene>
<dbReference type="CDD" id="cd00859">
    <property type="entry name" value="HisRS_anticodon"/>
    <property type="match status" value="1"/>
</dbReference>
<dbReference type="HAMAP" id="MF_00127">
    <property type="entry name" value="His_tRNA_synth"/>
    <property type="match status" value="1"/>
</dbReference>
<dbReference type="Proteomes" id="UP000199412">
    <property type="component" value="Unassembled WGS sequence"/>
</dbReference>
<dbReference type="EC" id="6.1.1.21" evidence="10"/>
<dbReference type="Pfam" id="PF13393">
    <property type="entry name" value="tRNA-synt_His"/>
    <property type="match status" value="1"/>
</dbReference>
<organism evidence="13 14">
    <name type="scientific">Rhodospira trueperi</name>
    <dbReference type="NCBI Taxonomy" id="69960"/>
    <lineage>
        <taxon>Bacteria</taxon>
        <taxon>Pseudomonadati</taxon>
        <taxon>Pseudomonadota</taxon>
        <taxon>Alphaproteobacteria</taxon>
        <taxon>Rhodospirillales</taxon>
        <taxon>Rhodospirillaceae</taxon>
        <taxon>Rhodospira</taxon>
    </lineage>
</organism>
<evidence type="ECO:0000256" key="7">
    <source>
        <dbReference type="ARBA" id="ARBA00022917"/>
    </source>
</evidence>
<feature type="domain" description="Aminoacyl-transfer RNA synthetases class-II family profile" evidence="12">
    <location>
        <begin position="27"/>
        <end position="348"/>
    </location>
</feature>
<keyword evidence="4 10" id="KW-0436">Ligase</keyword>
<dbReference type="InterPro" id="IPR041715">
    <property type="entry name" value="HisRS-like_core"/>
</dbReference>
<evidence type="ECO:0000313" key="13">
    <source>
        <dbReference type="EMBL" id="SDD94619.1"/>
    </source>
</evidence>
<evidence type="ECO:0000256" key="11">
    <source>
        <dbReference type="PIRSR" id="PIRSR001549-1"/>
    </source>
</evidence>
<dbReference type="GO" id="GO:0005524">
    <property type="term" value="F:ATP binding"/>
    <property type="evidence" value="ECO:0007669"/>
    <property type="project" value="UniProtKB-UniRule"/>
</dbReference>
<dbReference type="GO" id="GO:0005737">
    <property type="term" value="C:cytoplasm"/>
    <property type="evidence" value="ECO:0007669"/>
    <property type="project" value="UniProtKB-SubCell"/>
</dbReference>
<dbReference type="PANTHER" id="PTHR43707">
    <property type="entry name" value="HISTIDYL-TRNA SYNTHETASE"/>
    <property type="match status" value="1"/>
</dbReference>
<keyword evidence="8 10" id="KW-0030">Aminoacyl-tRNA synthetase</keyword>
<comment type="catalytic activity">
    <reaction evidence="9 10">
        <text>tRNA(His) + L-histidine + ATP = L-histidyl-tRNA(His) + AMP + diphosphate + H(+)</text>
        <dbReference type="Rhea" id="RHEA:17313"/>
        <dbReference type="Rhea" id="RHEA-COMP:9665"/>
        <dbReference type="Rhea" id="RHEA-COMP:9689"/>
        <dbReference type="ChEBI" id="CHEBI:15378"/>
        <dbReference type="ChEBI" id="CHEBI:30616"/>
        <dbReference type="ChEBI" id="CHEBI:33019"/>
        <dbReference type="ChEBI" id="CHEBI:57595"/>
        <dbReference type="ChEBI" id="CHEBI:78442"/>
        <dbReference type="ChEBI" id="CHEBI:78527"/>
        <dbReference type="ChEBI" id="CHEBI:456215"/>
        <dbReference type="EC" id="6.1.1.21"/>
    </reaction>
</comment>
<dbReference type="STRING" id="69960.SAMN05421720_102153"/>
<dbReference type="NCBIfam" id="TIGR00442">
    <property type="entry name" value="hisS"/>
    <property type="match status" value="1"/>
</dbReference>
<feature type="binding site" evidence="11">
    <location>
        <position position="149"/>
    </location>
    <ligand>
        <name>L-histidine</name>
        <dbReference type="ChEBI" id="CHEBI:57595"/>
    </ligand>
</feature>